<proteinExistence type="predicted"/>
<gene>
    <name evidence="1" type="ORF">M378DRAFT_759132</name>
</gene>
<dbReference type="Proteomes" id="UP000054549">
    <property type="component" value="Unassembled WGS sequence"/>
</dbReference>
<name>A0A0C2WEQ9_AMAMK</name>
<reference evidence="1 2" key="1">
    <citation type="submission" date="2014-04" db="EMBL/GenBank/DDBJ databases">
        <title>Evolutionary Origins and Diversification of the Mycorrhizal Mutualists.</title>
        <authorList>
            <consortium name="DOE Joint Genome Institute"/>
            <consortium name="Mycorrhizal Genomics Consortium"/>
            <person name="Kohler A."/>
            <person name="Kuo A."/>
            <person name="Nagy L.G."/>
            <person name="Floudas D."/>
            <person name="Copeland A."/>
            <person name="Barry K.W."/>
            <person name="Cichocki N."/>
            <person name="Veneault-Fourrey C."/>
            <person name="LaButti K."/>
            <person name="Lindquist E.A."/>
            <person name="Lipzen A."/>
            <person name="Lundell T."/>
            <person name="Morin E."/>
            <person name="Murat C."/>
            <person name="Riley R."/>
            <person name="Ohm R."/>
            <person name="Sun H."/>
            <person name="Tunlid A."/>
            <person name="Henrissat B."/>
            <person name="Grigoriev I.V."/>
            <person name="Hibbett D.S."/>
            <person name="Martin F."/>
        </authorList>
    </citation>
    <scope>NUCLEOTIDE SEQUENCE [LARGE SCALE GENOMIC DNA]</scope>
    <source>
        <strain evidence="1 2">Koide BX008</strain>
    </source>
</reference>
<evidence type="ECO:0000313" key="1">
    <source>
        <dbReference type="EMBL" id="KIL54558.1"/>
    </source>
</evidence>
<keyword evidence="2" id="KW-1185">Reference proteome</keyword>
<dbReference type="AlphaFoldDB" id="A0A0C2WEQ9"/>
<sequence>MCVIPTVFGPMLSSGFYLLQNSYMASFFTRRSPNLYIKIQYYQHVQPIGDTYIQAHRCSFQQTKCEVMVDGHFFGYAAAGQPKMVF</sequence>
<evidence type="ECO:0000313" key="2">
    <source>
        <dbReference type="Proteomes" id="UP000054549"/>
    </source>
</evidence>
<organism evidence="1 2">
    <name type="scientific">Amanita muscaria (strain Koide BX008)</name>
    <dbReference type="NCBI Taxonomy" id="946122"/>
    <lineage>
        <taxon>Eukaryota</taxon>
        <taxon>Fungi</taxon>
        <taxon>Dikarya</taxon>
        <taxon>Basidiomycota</taxon>
        <taxon>Agaricomycotina</taxon>
        <taxon>Agaricomycetes</taxon>
        <taxon>Agaricomycetidae</taxon>
        <taxon>Agaricales</taxon>
        <taxon>Pluteineae</taxon>
        <taxon>Amanitaceae</taxon>
        <taxon>Amanita</taxon>
    </lineage>
</organism>
<dbReference type="InParanoid" id="A0A0C2WEQ9"/>
<dbReference type="HOGENOM" id="CLU_2497416_0_0_1"/>
<accession>A0A0C2WEQ9</accession>
<dbReference type="EMBL" id="KN818702">
    <property type="protein sequence ID" value="KIL54558.1"/>
    <property type="molecule type" value="Genomic_DNA"/>
</dbReference>
<protein>
    <submittedName>
        <fullName evidence="1">Uncharacterized protein</fullName>
    </submittedName>
</protein>